<feature type="transmembrane region" description="Helical" evidence="1">
    <location>
        <begin position="52"/>
        <end position="78"/>
    </location>
</feature>
<organism evidence="2 3">
    <name type="scientific">Micromonospora solifontis</name>
    <dbReference type="NCBI Taxonomy" id="2487138"/>
    <lineage>
        <taxon>Bacteria</taxon>
        <taxon>Bacillati</taxon>
        <taxon>Actinomycetota</taxon>
        <taxon>Actinomycetes</taxon>
        <taxon>Micromonosporales</taxon>
        <taxon>Micromonosporaceae</taxon>
        <taxon>Micromonospora</taxon>
    </lineage>
</organism>
<reference evidence="2 3" key="1">
    <citation type="submission" date="2018-11" db="EMBL/GenBank/DDBJ databases">
        <title>Micromonospora sp. PPF5-17, a new actinomycetes isolated from a hot spring soil.</title>
        <authorList>
            <person name="Thawai C."/>
        </authorList>
    </citation>
    <scope>NUCLEOTIDE SEQUENCE [LARGE SCALE GENOMIC DNA]</scope>
    <source>
        <strain evidence="2 3">PPF5-17</strain>
    </source>
</reference>
<name>A0ABX9W8J5_9ACTN</name>
<evidence type="ECO:0000313" key="2">
    <source>
        <dbReference type="EMBL" id="RNL87781.1"/>
    </source>
</evidence>
<evidence type="ECO:0000256" key="1">
    <source>
        <dbReference type="SAM" id="Phobius"/>
    </source>
</evidence>
<sequence>MTDTTTLPAPAQRPLVVALAGFLPGVLLNAGPPLLVLLYLRSVTATARPDSGFNLLTLGAGALLLVDAGLLIAALVALFRPAARACAAGYLAGVFAVLVTLVALAPFVG</sequence>
<dbReference type="RefSeq" id="WP_123243631.1">
    <property type="nucleotide sequence ID" value="NZ_JAAHBY010000138.1"/>
</dbReference>
<keyword evidence="1" id="KW-0812">Transmembrane</keyword>
<comment type="caution">
    <text evidence="2">The sequence shown here is derived from an EMBL/GenBank/DDBJ whole genome shotgun (WGS) entry which is preliminary data.</text>
</comment>
<proteinExistence type="predicted"/>
<keyword evidence="1" id="KW-1133">Transmembrane helix</keyword>
<gene>
    <name evidence="2" type="ORF">EFE23_26575</name>
</gene>
<feature type="transmembrane region" description="Helical" evidence="1">
    <location>
        <begin position="15"/>
        <end position="40"/>
    </location>
</feature>
<dbReference type="EMBL" id="RJLN01000138">
    <property type="protein sequence ID" value="RNL87781.1"/>
    <property type="molecule type" value="Genomic_DNA"/>
</dbReference>
<accession>A0ABX9W8J5</accession>
<dbReference type="Proteomes" id="UP000280698">
    <property type="component" value="Unassembled WGS sequence"/>
</dbReference>
<feature type="transmembrane region" description="Helical" evidence="1">
    <location>
        <begin position="90"/>
        <end position="108"/>
    </location>
</feature>
<keyword evidence="1" id="KW-0472">Membrane</keyword>
<evidence type="ECO:0000313" key="3">
    <source>
        <dbReference type="Proteomes" id="UP000280698"/>
    </source>
</evidence>
<protein>
    <submittedName>
        <fullName evidence="2">Uncharacterized protein</fullName>
    </submittedName>
</protein>
<keyword evidence="3" id="KW-1185">Reference proteome</keyword>